<dbReference type="AlphaFoldDB" id="A0A9X2EG86"/>
<feature type="signal peptide" evidence="1">
    <location>
        <begin position="1"/>
        <end position="22"/>
    </location>
</feature>
<dbReference type="RefSeq" id="WP_252112603.1">
    <property type="nucleotide sequence ID" value="NZ_JAMSHT010000001.1"/>
</dbReference>
<protein>
    <submittedName>
        <fullName evidence="2">I78 family peptidase inhibitor</fullName>
    </submittedName>
</protein>
<organism evidence="2 3">
    <name type="scientific">Sphingomicrobium sediminis</name>
    <dbReference type="NCBI Taxonomy" id="2950949"/>
    <lineage>
        <taxon>Bacteria</taxon>
        <taxon>Pseudomonadati</taxon>
        <taxon>Pseudomonadota</taxon>
        <taxon>Alphaproteobacteria</taxon>
        <taxon>Sphingomonadales</taxon>
        <taxon>Sphingomonadaceae</taxon>
        <taxon>Sphingomicrobium</taxon>
    </lineage>
</organism>
<evidence type="ECO:0000313" key="3">
    <source>
        <dbReference type="Proteomes" id="UP001155128"/>
    </source>
</evidence>
<dbReference type="InterPro" id="IPR021719">
    <property type="entry name" value="Prot_inh_I78"/>
</dbReference>
<accession>A0A9X2EG86</accession>
<dbReference type="Proteomes" id="UP001155128">
    <property type="component" value="Unassembled WGS sequence"/>
</dbReference>
<dbReference type="EMBL" id="JAMSHT010000001">
    <property type="protein sequence ID" value="MCM8556955.1"/>
    <property type="molecule type" value="Genomic_DNA"/>
</dbReference>
<dbReference type="Gene3D" id="3.30.10.10">
    <property type="entry name" value="Trypsin Inhibitor V, subunit A"/>
    <property type="match status" value="1"/>
</dbReference>
<evidence type="ECO:0000256" key="1">
    <source>
        <dbReference type="SAM" id="SignalP"/>
    </source>
</evidence>
<dbReference type="PROSITE" id="PS51257">
    <property type="entry name" value="PROKAR_LIPOPROTEIN"/>
    <property type="match status" value="1"/>
</dbReference>
<feature type="chain" id="PRO_5040719111" evidence="1">
    <location>
        <begin position="23"/>
        <end position="101"/>
    </location>
</feature>
<sequence>MKWAMIVPAAAMLGACANYPYADDYARLDVLNNPHICEEGDTAGFIGQPASQGLADAVIMETGAGLFRWLRVDGMATTDMLPERVNVTLDNNNVVTRVHCG</sequence>
<reference evidence="2" key="1">
    <citation type="submission" date="2022-06" db="EMBL/GenBank/DDBJ databases">
        <title>Sphingomicrobium sedimins sp. nov., a marine bacterium isolated from tidal flat.</title>
        <authorList>
            <person name="Kim C.-H."/>
            <person name="Yoo Y."/>
            <person name="Kim J.-J."/>
        </authorList>
    </citation>
    <scope>NUCLEOTIDE SEQUENCE</scope>
    <source>
        <strain evidence="2">GRR-S6-50</strain>
    </source>
</reference>
<dbReference type="Pfam" id="PF11720">
    <property type="entry name" value="Inhibitor_I78"/>
    <property type="match status" value="1"/>
</dbReference>
<proteinExistence type="predicted"/>
<name>A0A9X2EG86_9SPHN</name>
<gene>
    <name evidence="2" type="ORF">NDO55_03880</name>
</gene>
<comment type="caution">
    <text evidence="2">The sequence shown here is derived from an EMBL/GenBank/DDBJ whole genome shotgun (WGS) entry which is preliminary data.</text>
</comment>
<keyword evidence="1" id="KW-0732">Signal</keyword>
<evidence type="ECO:0000313" key="2">
    <source>
        <dbReference type="EMBL" id="MCM8556955.1"/>
    </source>
</evidence>
<keyword evidence="3" id="KW-1185">Reference proteome</keyword>